<keyword evidence="2" id="KW-1185">Reference proteome</keyword>
<proteinExistence type="predicted"/>
<evidence type="ECO:0000313" key="1">
    <source>
        <dbReference type="EMBL" id="MET3653933.1"/>
    </source>
</evidence>
<reference evidence="1 2" key="1">
    <citation type="submission" date="2024-06" db="EMBL/GenBank/DDBJ databases">
        <title>Sorghum-associated microbial communities from plants grown in Nebraska, USA.</title>
        <authorList>
            <person name="Schachtman D."/>
        </authorList>
    </citation>
    <scope>NUCLEOTIDE SEQUENCE [LARGE SCALE GENOMIC DNA]</scope>
    <source>
        <strain evidence="1 2">1073</strain>
    </source>
</reference>
<dbReference type="Proteomes" id="UP001549184">
    <property type="component" value="Unassembled WGS sequence"/>
</dbReference>
<dbReference type="RefSeq" id="WP_354015311.1">
    <property type="nucleotide sequence ID" value="NZ_JBEPMU010000006.1"/>
</dbReference>
<accession>A0ABV2K1K2</accession>
<name>A0ABV2K1K2_9GAMM</name>
<dbReference type="EMBL" id="JBEPMU010000006">
    <property type="protein sequence ID" value="MET3653933.1"/>
    <property type="molecule type" value="Genomic_DNA"/>
</dbReference>
<gene>
    <name evidence="1" type="ORF">ABIC75_003671</name>
</gene>
<protein>
    <submittedName>
        <fullName evidence="1">Uncharacterized protein</fullName>
    </submittedName>
</protein>
<organism evidence="1 2">
    <name type="scientific">Dyella japonica</name>
    <dbReference type="NCBI Taxonomy" id="231455"/>
    <lineage>
        <taxon>Bacteria</taxon>
        <taxon>Pseudomonadati</taxon>
        <taxon>Pseudomonadota</taxon>
        <taxon>Gammaproteobacteria</taxon>
        <taxon>Lysobacterales</taxon>
        <taxon>Rhodanobacteraceae</taxon>
        <taxon>Dyella</taxon>
    </lineage>
</organism>
<comment type="caution">
    <text evidence="1">The sequence shown here is derived from an EMBL/GenBank/DDBJ whole genome shotgun (WGS) entry which is preliminary data.</text>
</comment>
<sequence length="148" mass="16618">MSSREKSLVKEWRQTGRVSLWRYTENERNYPGWNLNADAAGCRSLVELLDALTIDGVGTRTVSLAPPTSAQLRVPNNRNGAAAWLAPNRWRITLSSRPEDWDFPAGLEPATLLLGSNWINPLRAGLSEIQAGAGDRSVGDREQLWFWW</sequence>
<evidence type="ECO:0000313" key="2">
    <source>
        <dbReference type="Proteomes" id="UP001549184"/>
    </source>
</evidence>